<proteinExistence type="predicted"/>
<dbReference type="Proteomes" id="UP000283210">
    <property type="component" value="Chromosome 16"/>
</dbReference>
<dbReference type="AlphaFoldDB" id="A0A437CHX4"/>
<dbReference type="OrthoDB" id="775972at2759"/>
<accession>A0A437CHX4</accession>
<protein>
    <submittedName>
        <fullName evidence="1">Uncharacterized protein</fullName>
    </submittedName>
</protein>
<organism evidence="1 2">
    <name type="scientific">Oryzias javanicus</name>
    <name type="common">Javanese ricefish</name>
    <name type="synonym">Aplocheilus javanicus</name>
    <dbReference type="NCBI Taxonomy" id="123683"/>
    <lineage>
        <taxon>Eukaryota</taxon>
        <taxon>Metazoa</taxon>
        <taxon>Chordata</taxon>
        <taxon>Craniata</taxon>
        <taxon>Vertebrata</taxon>
        <taxon>Euteleostomi</taxon>
        <taxon>Actinopterygii</taxon>
        <taxon>Neopterygii</taxon>
        <taxon>Teleostei</taxon>
        <taxon>Neoteleostei</taxon>
        <taxon>Acanthomorphata</taxon>
        <taxon>Ovalentaria</taxon>
        <taxon>Atherinomorphae</taxon>
        <taxon>Beloniformes</taxon>
        <taxon>Adrianichthyidae</taxon>
        <taxon>Oryziinae</taxon>
        <taxon>Oryzias</taxon>
    </lineage>
</organism>
<name>A0A437CHX4_ORYJA</name>
<gene>
    <name evidence="1" type="ORF">OJAV_G00155500</name>
</gene>
<evidence type="ECO:0000313" key="2">
    <source>
        <dbReference type="Proteomes" id="UP000283210"/>
    </source>
</evidence>
<keyword evidence="2" id="KW-1185">Reference proteome</keyword>
<evidence type="ECO:0000313" key="1">
    <source>
        <dbReference type="EMBL" id="RVE62282.1"/>
    </source>
</evidence>
<reference evidence="1 2" key="1">
    <citation type="submission" date="2018-11" db="EMBL/GenBank/DDBJ databases">
        <authorList>
            <person name="Lopez-Roques C."/>
            <person name="Donnadieu C."/>
            <person name="Bouchez O."/>
            <person name="Klopp C."/>
            <person name="Cabau C."/>
            <person name="Zahm M."/>
        </authorList>
    </citation>
    <scope>NUCLEOTIDE SEQUENCE [LARGE SCALE GENOMIC DNA]</scope>
    <source>
        <strain evidence="1">RS831</strain>
        <tissue evidence="1">Whole body</tissue>
    </source>
</reference>
<dbReference type="EMBL" id="CM012452">
    <property type="protein sequence ID" value="RVE62282.1"/>
    <property type="molecule type" value="Genomic_DNA"/>
</dbReference>
<sequence>MTASVSSHADKSILGGQAREELQLVKRVGTIATTKSPQLTKPSATKEELIEEYAEVFTGLGVGVTGGSTGHLAPDATLCI</sequence>
<reference evidence="1 2" key="2">
    <citation type="submission" date="2019-01" db="EMBL/GenBank/DDBJ databases">
        <title>A chromosome length genome reference of the Java medaka (oryzias javanicus).</title>
        <authorList>
            <person name="Herpin A."/>
            <person name="Takehana Y."/>
            <person name="Naruse K."/>
            <person name="Ansai S."/>
            <person name="Kawaguchi M."/>
        </authorList>
    </citation>
    <scope>NUCLEOTIDE SEQUENCE [LARGE SCALE GENOMIC DNA]</scope>
    <source>
        <strain evidence="1">RS831</strain>
        <tissue evidence="1">Whole body</tissue>
    </source>
</reference>